<evidence type="ECO:0000256" key="10">
    <source>
        <dbReference type="HAMAP-Rule" id="MF_01043"/>
    </source>
</evidence>
<dbReference type="PANTHER" id="PTHR30309:SF0">
    <property type="entry name" value="GLYCEROL-3-PHOSPHATE ACYLTRANSFERASE-RELATED"/>
    <property type="match status" value="1"/>
</dbReference>
<dbReference type="InterPro" id="IPR003811">
    <property type="entry name" value="G3P_acylTferase_PlsY"/>
</dbReference>
<comment type="subcellular location">
    <subcellularLocation>
        <location evidence="10">Cell membrane</location>
        <topology evidence="10">Multi-pass membrane protein</topology>
    </subcellularLocation>
</comment>
<keyword evidence="3 10" id="KW-0808">Transferase</keyword>
<dbReference type="GO" id="GO:0005886">
    <property type="term" value="C:plasma membrane"/>
    <property type="evidence" value="ECO:0007669"/>
    <property type="project" value="UniProtKB-SubCell"/>
</dbReference>
<evidence type="ECO:0000256" key="8">
    <source>
        <dbReference type="ARBA" id="ARBA00023209"/>
    </source>
</evidence>
<dbReference type="RefSeq" id="WP_110940585.1">
    <property type="nucleotide sequence ID" value="NZ_FQZV01000015.1"/>
</dbReference>
<dbReference type="SMART" id="SM01207">
    <property type="entry name" value="G3P_acyltransf"/>
    <property type="match status" value="1"/>
</dbReference>
<reference evidence="12" key="1">
    <citation type="submission" date="2016-11" db="EMBL/GenBank/DDBJ databases">
        <authorList>
            <person name="Varghese N."/>
            <person name="Submissions S."/>
        </authorList>
    </citation>
    <scope>NUCLEOTIDE SEQUENCE [LARGE SCALE GENOMIC DNA]</scope>
    <source>
        <strain evidence="12">DSM 17957</strain>
    </source>
</reference>
<keyword evidence="6 10" id="KW-0443">Lipid metabolism</keyword>
<comment type="function">
    <text evidence="10">Catalyzes the transfer of an acyl group from acyl-phosphate (acyl-PO(4)) to glycerol-3-phosphate (G3P) to form lysophosphatidic acid (LPA). This enzyme utilizes acyl-phosphate as fatty acyl donor, but not acyl-CoA or acyl-ACP.</text>
</comment>
<dbReference type="OrthoDB" id="9777124at2"/>
<evidence type="ECO:0000256" key="4">
    <source>
        <dbReference type="ARBA" id="ARBA00022692"/>
    </source>
</evidence>
<comment type="caution">
    <text evidence="10">Lacks conserved residue(s) required for the propagation of feature annotation.</text>
</comment>
<dbReference type="GO" id="GO:0043772">
    <property type="term" value="F:acyl-phosphate glycerol-3-phosphate acyltransferase activity"/>
    <property type="evidence" value="ECO:0007669"/>
    <property type="project" value="UniProtKB-UniRule"/>
</dbReference>
<keyword evidence="9 10" id="KW-1208">Phospholipid metabolism</keyword>
<dbReference type="EMBL" id="FQZV01000015">
    <property type="protein sequence ID" value="SHJ13448.1"/>
    <property type="molecule type" value="Genomic_DNA"/>
</dbReference>
<feature type="transmembrane region" description="Helical" evidence="10">
    <location>
        <begin position="81"/>
        <end position="101"/>
    </location>
</feature>
<feature type="transmembrane region" description="Helical" evidence="10">
    <location>
        <begin position="146"/>
        <end position="174"/>
    </location>
</feature>
<dbReference type="GO" id="GO:0008654">
    <property type="term" value="P:phospholipid biosynthetic process"/>
    <property type="evidence" value="ECO:0007669"/>
    <property type="project" value="UniProtKB-UniRule"/>
</dbReference>
<evidence type="ECO:0000256" key="5">
    <source>
        <dbReference type="ARBA" id="ARBA00022989"/>
    </source>
</evidence>
<keyword evidence="12" id="KW-1185">Reference proteome</keyword>
<organism evidence="11 12">
    <name type="scientific">Geosporobacter subterraneus DSM 17957</name>
    <dbReference type="NCBI Taxonomy" id="1121919"/>
    <lineage>
        <taxon>Bacteria</taxon>
        <taxon>Bacillati</taxon>
        <taxon>Bacillota</taxon>
        <taxon>Clostridia</taxon>
        <taxon>Peptostreptococcales</taxon>
        <taxon>Thermotaleaceae</taxon>
        <taxon>Geosporobacter</taxon>
    </lineage>
</organism>
<dbReference type="HAMAP" id="MF_01043">
    <property type="entry name" value="PlsY"/>
    <property type="match status" value="1"/>
</dbReference>
<dbReference type="STRING" id="1121919.SAMN02745975_01353"/>
<accession>A0A1M6GU15</accession>
<keyword evidence="7 10" id="KW-0472">Membrane</keyword>
<keyword evidence="1 10" id="KW-1003">Cell membrane</keyword>
<dbReference type="UniPathway" id="UPA00085"/>
<evidence type="ECO:0000256" key="7">
    <source>
        <dbReference type="ARBA" id="ARBA00023136"/>
    </source>
</evidence>
<evidence type="ECO:0000256" key="9">
    <source>
        <dbReference type="ARBA" id="ARBA00023264"/>
    </source>
</evidence>
<dbReference type="AlphaFoldDB" id="A0A1M6GU15"/>
<keyword evidence="8 10" id="KW-0594">Phospholipid biosynthesis</keyword>
<proteinExistence type="inferred from homology"/>
<gene>
    <name evidence="10" type="primary">plsY</name>
    <name evidence="11" type="ORF">SAMN02745975_01353</name>
</gene>
<evidence type="ECO:0000313" key="11">
    <source>
        <dbReference type="EMBL" id="SHJ13448.1"/>
    </source>
</evidence>
<comment type="pathway">
    <text evidence="10">Lipid metabolism; phospholipid metabolism.</text>
</comment>
<protein>
    <recommendedName>
        <fullName evidence="10">Glycerol-3-phosphate acyltransferase</fullName>
    </recommendedName>
    <alternativeName>
        <fullName evidence="10">Acyl-PO4 G3P acyltransferase</fullName>
    </alternativeName>
    <alternativeName>
        <fullName evidence="10">Acyl-phosphate--glycerol-3-phosphate acyltransferase</fullName>
    </alternativeName>
    <alternativeName>
        <fullName evidence="10">G3P acyltransferase</fullName>
        <shortName evidence="10">GPAT</shortName>
        <ecNumber evidence="10">2.3.1.275</ecNumber>
    </alternativeName>
    <alternativeName>
        <fullName evidence="10">Lysophosphatidic acid synthase</fullName>
        <shortName evidence="10">LPA synthase</shortName>
    </alternativeName>
</protein>
<dbReference type="PANTHER" id="PTHR30309">
    <property type="entry name" value="INNER MEMBRANE PROTEIN YGIH"/>
    <property type="match status" value="1"/>
</dbReference>
<keyword evidence="4 10" id="KW-0812">Transmembrane</keyword>
<keyword evidence="2 10" id="KW-0444">Lipid biosynthesis</keyword>
<dbReference type="EC" id="2.3.1.275" evidence="10"/>
<keyword evidence="5 10" id="KW-1133">Transmembrane helix</keyword>
<evidence type="ECO:0000256" key="3">
    <source>
        <dbReference type="ARBA" id="ARBA00022679"/>
    </source>
</evidence>
<evidence type="ECO:0000256" key="1">
    <source>
        <dbReference type="ARBA" id="ARBA00022475"/>
    </source>
</evidence>
<evidence type="ECO:0000256" key="6">
    <source>
        <dbReference type="ARBA" id="ARBA00023098"/>
    </source>
</evidence>
<evidence type="ECO:0000256" key="2">
    <source>
        <dbReference type="ARBA" id="ARBA00022516"/>
    </source>
</evidence>
<dbReference type="Pfam" id="PF02660">
    <property type="entry name" value="G3P_acyltransf"/>
    <property type="match status" value="1"/>
</dbReference>
<sequence length="198" mass="21223">MMFMKSIAVLLSYFIGNFSTSMIVSKLWANIDIRKYGSGNAGSTNVLRTLGFKPALVTFIGDALKGILAVWIGGKLGGTDTALLCGIAAIIGHNWPVLFGFKGGKGIATSIGVGLAVNQIVAFICIALGIMIVVKTKYVSLGSITAISLLPILFIFSGFKYFLFGLVLALMAIFQHRQNIQRLLKGTESKIGQKSRTR</sequence>
<dbReference type="Proteomes" id="UP000184536">
    <property type="component" value="Unassembled WGS sequence"/>
</dbReference>
<comment type="catalytic activity">
    <reaction evidence="10">
        <text>an acyl phosphate + sn-glycerol 3-phosphate = a 1-acyl-sn-glycero-3-phosphate + phosphate</text>
        <dbReference type="Rhea" id="RHEA:34075"/>
        <dbReference type="ChEBI" id="CHEBI:43474"/>
        <dbReference type="ChEBI" id="CHEBI:57597"/>
        <dbReference type="ChEBI" id="CHEBI:57970"/>
        <dbReference type="ChEBI" id="CHEBI:59918"/>
        <dbReference type="EC" id="2.3.1.275"/>
    </reaction>
</comment>
<comment type="similarity">
    <text evidence="10">Belongs to the PlsY family.</text>
</comment>
<comment type="subunit">
    <text evidence="10">Probably interacts with PlsX.</text>
</comment>
<name>A0A1M6GU15_9FIRM</name>
<keyword evidence="11" id="KW-0012">Acyltransferase</keyword>
<dbReference type="NCBIfam" id="TIGR00023">
    <property type="entry name" value="glycerol-3-phosphate 1-O-acyltransferase PlsY"/>
    <property type="match status" value="1"/>
</dbReference>
<evidence type="ECO:0000313" key="12">
    <source>
        <dbReference type="Proteomes" id="UP000184536"/>
    </source>
</evidence>
<feature type="transmembrane region" description="Helical" evidence="10">
    <location>
        <begin position="113"/>
        <end position="134"/>
    </location>
</feature>